<gene>
    <name evidence="1" type="ORF">ACI1P1_16690</name>
</gene>
<name>A0ACC7P0W1_9BACL</name>
<protein>
    <submittedName>
        <fullName evidence="1">Carbohydrate ABC transporter permease</fullName>
    </submittedName>
</protein>
<dbReference type="EMBL" id="JBJURJ010000010">
    <property type="protein sequence ID" value="MFM9329935.1"/>
    <property type="molecule type" value="Genomic_DNA"/>
</dbReference>
<organism evidence="1 2">
    <name type="scientific">Paenibacillus mesotrionivorans</name>
    <dbReference type="NCBI Taxonomy" id="3160968"/>
    <lineage>
        <taxon>Bacteria</taxon>
        <taxon>Bacillati</taxon>
        <taxon>Bacillota</taxon>
        <taxon>Bacilli</taxon>
        <taxon>Bacillales</taxon>
        <taxon>Paenibacillaceae</taxon>
        <taxon>Paenibacillus</taxon>
    </lineage>
</organism>
<evidence type="ECO:0000313" key="1">
    <source>
        <dbReference type="EMBL" id="MFM9329935.1"/>
    </source>
</evidence>
<reference evidence="1" key="1">
    <citation type="submission" date="2024-12" db="EMBL/GenBank/DDBJ databases">
        <authorList>
            <person name="Wu N."/>
        </authorList>
    </citation>
    <scope>NUCLEOTIDE SEQUENCE</scope>
    <source>
        <strain evidence="1">P15</strain>
    </source>
</reference>
<proteinExistence type="predicted"/>
<keyword evidence="2" id="KW-1185">Reference proteome</keyword>
<sequence>MKLSKGEKAFSICNHIFLALLALSTVYPFLYVLSASISSGDAVVTGKVMFWPVDLTFDAYKQVLKENSLWMAYANTIFYTLAGTVVNVVFTIFGAYPLSKKRLLGRGAIGFFIAFTMLFSAGMIPFYLNLRELGLINTRTAIIFAFAISTFNVVILRSFFQSIPEDLEEAAKVDGATDAQVLWRIVLPLSKPSLAAISLFYAINRWNGYFWAMVILKDEDKIPLQVLLNKLVVSMKPTEDMMMTSDVAAFSQETVIYATIVLSVVPIVAVYPFIQKYFVKGVMIGSIKG</sequence>
<dbReference type="Proteomes" id="UP001631969">
    <property type="component" value="Unassembled WGS sequence"/>
</dbReference>
<evidence type="ECO:0000313" key="2">
    <source>
        <dbReference type="Proteomes" id="UP001631969"/>
    </source>
</evidence>
<comment type="caution">
    <text evidence="1">The sequence shown here is derived from an EMBL/GenBank/DDBJ whole genome shotgun (WGS) entry which is preliminary data.</text>
</comment>
<accession>A0ACC7P0W1</accession>